<dbReference type="InterPro" id="IPR037152">
    <property type="entry name" value="L-asparaginase_N_sf"/>
</dbReference>
<dbReference type="InterPro" id="IPR036152">
    <property type="entry name" value="Asp/glu_Ase-like_sf"/>
</dbReference>
<evidence type="ECO:0000256" key="1">
    <source>
        <dbReference type="ARBA" id="ARBA00010518"/>
    </source>
</evidence>
<dbReference type="CDD" id="cd08963">
    <property type="entry name" value="L-asparaginase_I"/>
    <property type="match status" value="1"/>
</dbReference>
<feature type="domain" description="Asparaginase/glutaminase C-terminal" evidence="6">
    <location>
        <begin position="206"/>
        <end position="313"/>
    </location>
</feature>
<evidence type="ECO:0000256" key="2">
    <source>
        <dbReference type="ARBA" id="ARBA00022801"/>
    </source>
</evidence>
<dbReference type="InterPro" id="IPR027473">
    <property type="entry name" value="L-asparaginase_C"/>
</dbReference>
<feature type="binding site" evidence="4">
    <location>
        <position position="57"/>
    </location>
    <ligand>
        <name>substrate</name>
    </ligand>
</feature>
<dbReference type="PANTHER" id="PTHR11707:SF28">
    <property type="entry name" value="60 KDA LYSOPHOSPHOLIPASE"/>
    <property type="match status" value="1"/>
</dbReference>
<dbReference type="SUPFAM" id="SSF53774">
    <property type="entry name" value="Glutaminase/Asparaginase"/>
    <property type="match status" value="1"/>
</dbReference>
<reference evidence="7 8" key="1">
    <citation type="journal article" date="2015" name="Nature">
        <title>rRNA introns, odd ribosomes, and small enigmatic genomes across a large radiation of phyla.</title>
        <authorList>
            <person name="Brown C.T."/>
            <person name="Hug L.A."/>
            <person name="Thomas B.C."/>
            <person name="Sharon I."/>
            <person name="Castelle C.J."/>
            <person name="Singh A."/>
            <person name="Wilkins M.J."/>
            <person name="Williams K.H."/>
            <person name="Banfield J.F."/>
        </authorList>
    </citation>
    <scope>NUCLEOTIDE SEQUENCE [LARGE SCALE GENOMIC DNA]</scope>
</reference>
<dbReference type="InterPro" id="IPR006034">
    <property type="entry name" value="Asparaginase/glutaminase-like"/>
</dbReference>
<dbReference type="PIRSF" id="PIRSF001220">
    <property type="entry name" value="L-ASNase_gatD"/>
    <property type="match status" value="1"/>
</dbReference>
<proteinExistence type="inferred from homology"/>
<name>A0A0G1XNK7_9BACT</name>
<dbReference type="InterPro" id="IPR006033">
    <property type="entry name" value="AsnA_fam"/>
</dbReference>
<dbReference type="NCBIfam" id="TIGR00519">
    <property type="entry name" value="asnASE_I"/>
    <property type="match status" value="1"/>
</dbReference>
<dbReference type="EMBL" id="LCRI01000021">
    <property type="protein sequence ID" value="KKW32521.1"/>
    <property type="molecule type" value="Genomic_DNA"/>
</dbReference>
<evidence type="ECO:0000313" key="7">
    <source>
        <dbReference type="EMBL" id="KKW32521.1"/>
    </source>
</evidence>
<dbReference type="Proteomes" id="UP000034711">
    <property type="component" value="Unassembled WGS sequence"/>
</dbReference>
<dbReference type="PATRIC" id="fig|1618980.3.peg.378"/>
<dbReference type="Gene3D" id="3.40.50.40">
    <property type="match status" value="1"/>
</dbReference>
<feature type="domain" description="L-asparaginase N-terminal" evidence="5">
    <location>
        <begin position="4"/>
        <end position="185"/>
    </location>
</feature>
<sequence length="333" mass="36051">MKPKLLILFAGGTIGMVHNPTTNALEPAQSALELLQNIPELNDIADIDFELIVNLDSSNMTPEHWVMIAKKIHEQYNMYDGFVVAQGTDTMAYTASALSFALGNLGKPVIFTGSLIPLREAGSDARNNLVYACMTATLDIAEVCIVLSHTILRGNRAKKHHESFVAAFHSPNFPVLGELGRPIVLNNWRVHRHEGNLTLNASFESNIAVVKLFPGFNPEYINLLLNSGVRAIVIEGFGPGNVPFLNQSVIPGIEIAVSHNIPVIITSQMEQGKTNLQAYQAGLKALNAGAISAKDMTIEATITKTMWALPMSQNSGKSVELLIKTNVAGELSV</sequence>
<comment type="similarity">
    <text evidence="1">Belongs to the asparaginase 1 family.</text>
</comment>
<dbReference type="Gene3D" id="3.40.50.1170">
    <property type="entry name" value="L-asparaginase, N-terminal domain"/>
    <property type="match status" value="1"/>
</dbReference>
<dbReference type="PIRSF" id="PIRSF500176">
    <property type="entry name" value="L_ASNase"/>
    <property type="match status" value="1"/>
</dbReference>
<dbReference type="SFLD" id="SFLDS00057">
    <property type="entry name" value="Glutaminase/Asparaginase"/>
    <property type="match status" value="1"/>
</dbReference>
<dbReference type="GO" id="GO:0006520">
    <property type="term" value="P:amino acid metabolic process"/>
    <property type="evidence" value="ECO:0007669"/>
    <property type="project" value="InterPro"/>
</dbReference>
<dbReference type="PROSITE" id="PS51732">
    <property type="entry name" value="ASN_GLN_ASE_3"/>
    <property type="match status" value="1"/>
</dbReference>
<dbReference type="InterPro" id="IPR041725">
    <property type="entry name" value="L-asparaginase_I"/>
</dbReference>
<evidence type="ECO:0000256" key="3">
    <source>
        <dbReference type="PIRSR" id="PIRSR001220-1"/>
    </source>
</evidence>
<gene>
    <name evidence="7" type="ORF">UY77_C0021G0005</name>
</gene>
<evidence type="ECO:0000259" key="5">
    <source>
        <dbReference type="Pfam" id="PF00710"/>
    </source>
</evidence>
<protein>
    <submittedName>
        <fullName evidence="7">L-asparaginase I</fullName>
    </submittedName>
</protein>
<accession>A0A0G1XNK7</accession>
<evidence type="ECO:0000256" key="4">
    <source>
        <dbReference type="PIRSR" id="PIRSR001220-2"/>
    </source>
</evidence>
<dbReference type="InterPro" id="IPR040919">
    <property type="entry name" value="Asparaginase_C"/>
</dbReference>
<dbReference type="PRINTS" id="PR00139">
    <property type="entry name" value="ASNGLNASE"/>
</dbReference>
<dbReference type="InterPro" id="IPR027474">
    <property type="entry name" value="L-asparaginase_N"/>
</dbReference>
<organism evidence="7 8">
    <name type="scientific">Candidatus Uhrbacteria bacterium GW2011_GWA2_53_10</name>
    <dbReference type="NCBI Taxonomy" id="1618980"/>
    <lineage>
        <taxon>Bacteria</taxon>
        <taxon>Candidatus Uhriibacteriota</taxon>
    </lineage>
</organism>
<keyword evidence="2" id="KW-0378">Hydrolase</keyword>
<dbReference type="AlphaFoldDB" id="A0A0G1XNK7"/>
<dbReference type="GO" id="GO:0004067">
    <property type="term" value="F:asparaginase activity"/>
    <property type="evidence" value="ECO:0007669"/>
    <property type="project" value="UniProtKB-UniRule"/>
</dbReference>
<dbReference type="PANTHER" id="PTHR11707">
    <property type="entry name" value="L-ASPARAGINASE"/>
    <property type="match status" value="1"/>
</dbReference>
<dbReference type="SMART" id="SM00870">
    <property type="entry name" value="Asparaginase"/>
    <property type="match status" value="1"/>
</dbReference>
<dbReference type="Pfam" id="PF00710">
    <property type="entry name" value="Asparaginase"/>
    <property type="match status" value="1"/>
</dbReference>
<dbReference type="FunFam" id="3.40.50.1170:FF:000001">
    <property type="entry name" value="L-asparaginase 2"/>
    <property type="match status" value="1"/>
</dbReference>
<evidence type="ECO:0000313" key="8">
    <source>
        <dbReference type="Proteomes" id="UP000034711"/>
    </source>
</evidence>
<dbReference type="Pfam" id="PF17763">
    <property type="entry name" value="Asparaginase_C"/>
    <property type="match status" value="1"/>
</dbReference>
<evidence type="ECO:0000259" key="6">
    <source>
        <dbReference type="Pfam" id="PF17763"/>
    </source>
</evidence>
<feature type="binding site" evidence="4">
    <location>
        <begin position="88"/>
        <end position="89"/>
    </location>
    <ligand>
        <name>substrate</name>
    </ligand>
</feature>
<feature type="active site" description="O-isoaspartyl threonine intermediate" evidence="3">
    <location>
        <position position="13"/>
    </location>
</feature>
<comment type="caution">
    <text evidence="7">The sequence shown here is derived from an EMBL/GenBank/DDBJ whole genome shotgun (WGS) entry which is preliminary data.</text>
</comment>